<dbReference type="EMBL" id="JAWXYG010000005">
    <property type="protein sequence ID" value="KAK4270592.1"/>
    <property type="molecule type" value="Genomic_DNA"/>
</dbReference>
<gene>
    <name evidence="3" type="ORF">QN277_019381</name>
</gene>
<organism evidence="3 4">
    <name type="scientific">Acacia crassicarpa</name>
    <name type="common">northern wattle</name>
    <dbReference type="NCBI Taxonomy" id="499986"/>
    <lineage>
        <taxon>Eukaryota</taxon>
        <taxon>Viridiplantae</taxon>
        <taxon>Streptophyta</taxon>
        <taxon>Embryophyta</taxon>
        <taxon>Tracheophyta</taxon>
        <taxon>Spermatophyta</taxon>
        <taxon>Magnoliopsida</taxon>
        <taxon>eudicotyledons</taxon>
        <taxon>Gunneridae</taxon>
        <taxon>Pentapetalae</taxon>
        <taxon>rosids</taxon>
        <taxon>fabids</taxon>
        <taxon>Fabales</taxon>
        <taxon>Fabaceae</taxon>
        <taxon>Caesalpinioideae</taxon>
        <taxon>mimosoid clade</taxon>
        <taxon>Acacieae</taxon>
        <taxon>Acacia</taxon>
    </lineage>
</organism>
<feature type="compositionally biased region" description="Polar residues" evidence="2">
    <location>
        <begin position="190"/>
        <end position="207"/>
    </location>
</feature>
<name>A0AAE1MJZ3_9FABA</name>
<feature type="compositionally biased region" description="Polar residues" evidence="2">
    <location>
        <begin position="80"/>
        <end position="93"/>
    </location>
</feature>
<comment type="caution">
    <text evidence="3">The sequence shown here is derived from an EMBL/GenBank/DDBJ whole genome shotgun (WGS) entry which is preliminary data.</text>
</comment>
<dbReference type="PANTHER" id="PTHR31807:SF6">
    <property type="entry name" value="PROTEIN ENDOSPERM DEFECTIVE 1-RELATED"/>
    <property type="match status" value="1"/>
</dbReference>
<feature type="compositionally biased region" description="Polar residues" evidence="2">
    <location>
        <begin position="129"/>
        <end position="142"/>
    </location>
</feature>
<keyword evidence="4" id="KW-1185">Reference proteome</keyword>
<feature type="compositionally biased region" description="Low complexity" evidence="2">
    <location>
        <begin position="39"/>
        <end position="54"/>
    </location>
</feature>
<reference evidence="3" key="1">
    <citation type="submission" date="2023-10" db="EMBL/GenBank/DDBJ databases">
        <title>Chromosome-level genome of the transformable northern wattle, Acacia crassicarpa.</title>
        <authorList>
            <person name="Massaro I."/>
            <person name="Sinha N.R."/>
            <person name="Poethig S."/>
            <person name="Leichty A.R."/>
        </authorList>
    </citation>
    <scope>NUCLEOTIDE SEQUENCE</scope>
    <source>
        <strain evidence="3">Acra3RX</strain>
        <tissue evidence="3">Leaf</tissue>
    </source>
</reference>
<dbReference type="GO" id="GO:0005880">
    <property type="term" value="C:nuclear microtubule"/>
    <property type="evidence" value="ECO:0007669"/>
    <property type="project" value="TreeGrafter"/>
</dbReference>
<protein>
    <recommendedName>
        <fullName evidence="5">Protein ENDOSPERM DEFECTIVE 1</fullName>
    </recommendedName>
</protein>
<dbReference type="Pfam" id="PF04484">
    <property type="entry name" value="QWRF"/>
    <property type="match status" value="1"/>
</dbReference>
<feature type="region of interest" description="Disordered" evidence="2">
    <location>
        <begin position="1"/>
        <end position="142"/>
    </location>
</feature>
<dbReference type="Proteomes" id="UP001293593">
    <property type="component" value="Unassembled WGS sequence"/>
</dbReference>
<evidence type="ECO:0000313" key="3">
    <source>
        <dbReference type="EMBL" id="KAK4270592.1"/>
    </source>
</evidence>
<sequence>MEMVTDAPAPPPPPLPPPPPSPSHQRRPRVREVSSRFMSPVVSSVQRRPRQQQSEADPLGTADENRPAENSETPLPFGSQCKSNVVNTTATIQRKQRAVKPFKENGGGGRVEQQPPHPSKSCSGRIGNGFTSPSLRPDTPTVTVSSRYRLTPHQRSVSMNATVAAKLLQASGISSGSQSSTANSLKGNVGSPQRETNSMSGDTSSVCSDDENHSNSEVNCSIQSLPEFRSSVLEGDTLPTVSTRSVDEKTGNKGAVRGSGDSLKFPTTPFSRSLNMSSSGSEHLLNHSIRGSEKHVTSLVKQYTNSAKVGGLCLPPVAPCPKPVIDTKKGKKGSGHQEDVHSLRLLYNRYLQWRYANAKTESSMKAQQRDSEKELYSLALKMSEFRDSVNLKRSEVQLLKRAKTLLTILEAQIPYVEEWSNLEEEYSVSLTETTEALLNASVQLPVGGNVKVDAREVGEAINSSMKMMESIVFHVQRFMSKVEETDISISELARVVGGERAFIGECGSLLARAYKSQVEECSLRSQLMQIHSIGHKAKTVEL</sequence>
<evidence type="ECO:0000313" key="4">
    <source>
        <dbReference type="Proteomes" id="UP001293593"/>
    </source>
</evidence>
<comment type="similarity">
    <text evidence="1">Belongs to the QWRF family.</text>
</comment>
<feature type="compositionally biased region" description="Low complexity" evidence="2">
    <location>
        <begin position="172"/>
        <end position="184"/>
    </location>
</feature>
<feature type="region of interest" description="Disordered" evidence="2">
    <location>
        <begin position="239"/>
        <end position="283"/>
    </location>
</feature>
<feature type="compositionally biased region" description="Pro residues" evidence="2">
    <location>
        <begin position="8"/>
        <end position="22"/>
    </location>
</feature>
<feature type="compositionally biased region" description="Polar residues" evidence="2">
    <location>
        <begin position="268"/>
        <end position="281"/>
    </location>
</feature>
<proteinExistence type="inferred from homology"/>
<evidence type="ECO:0008006" key="5">
    <source>
        <dbReference type="Google" id="ProtNLM"/>
    </source>
</evidence>
<dbReference type="GO" id="GO:0005737">
    <property type="term" value="C:cytoplasm"/>
    <property type="evidence" value="ECO:0007669"/>
    <property type="project" value="TreeGrafter"/>
</dbReference>
<dbReference type="InterPro" id="IPR007573">
    <property type="entry name" value="QWRF"/>
</dbReference>
<accession>A0AAE1MJZ3</accession>
<dbReference type="GO" id="GO:0008017">
    <property type="term" value="F:microtubule binding"/>
    <property type="evidence" value="ECO:0007669"/>
    <property type="project" value="TreeGrafter"/>
</dbReference>
<evidence type="ECO:0000256" key="2">
    <source>
        <dbReference type="SAM" id="MobiDB-lite"/>
    </source>
</evidence>
<evidence type="ECO:0000256" key="1">
    <source>
        <dbReference type="ARBA" id="ARBA00010016"/>
    </source>
</evidence>
<dbReference type="GO" id="GO:0051225">
    <property type="term" value="P:spindle assembly"/>
    <property type="evidence" value="ECO:0007669"/>
    <property type="project" value="TreeGrafter"/>
</dbReference>
<feature type="region of interest" description="Disordered" evidence="2">
    <location>
        <begin position="172"/>
        <end position="217"/>
    </location>
</feature>
<dbReference type="AlphaFoldDB" id="A0AAE1MJZ3"/>
<dbReference type="PANTHER" id="PTHR31807">
    <property type="entry name" value="AUGMIN FAMILY MEMBER"/>
    <property type="match status" value="1"/>
</dbReference>